<dbReference type="SUPFAM" id="SSF49899">
    <property type="entry name" value="Concanavalin A-like lectins/glucanases"/>
    <property type="match status" value="1"/>
</dbReference>
<proteinExistence type="predicted"/>
<dbReference type="Proteomes" id="UP000634206">
    <property type="component" value="Unassembled WGS sequence"/>
</dbReference>
<feature type="domain" description="LamG-like jellyroll fold" evidence="4">
    <location>
        <begin position="222"/>
        <end position="362"/>
    </location>
</feature>
<evidence type="ECO:0000313" key="6">
    <source>
        <dbReference type="Proteomes" id="UP000634206"/>
    </source>
</evidence>
<dbReference type="EMBL" id="JAENIG010000002">
    <property type="protein sequence ID" value="MBK1854126.1"/>
    <property type="molecule type" value="Genomic_DNA"/>
</dbReference>
<evidence type="ECO:0000256" key="1">
    <source>
        <dbReference type="ARBA" id="ARBA00022729"/>
    </source>
</evidence>
<name>A0AAE2VBR2_9BACT</name>
<dbReference type="RefSeq" id="WP_309488732.1">
    <property type="nucleotide sequence ID" value="NZ_JAENIG010000002.1"/>
</dbReference>
<dbReference type="InterPro" id="IPR006558">
    <property type="entry name" value="LamG-like"/>
</dbReference>
<dbReference type="SMART" id="SM00560">
    <property type="entry name" value="LamGL"/>
    <property type="match status" value="1"/>
</dbReference>
<dbReference type="Pfam" id="PF13385">
    <property type="entry name" value="Laminin_G_3"/>
    <property type="match status" value="1"/>
</dbReference>
<evidence type="ECO:0000256" key="3">
    <source>
        <dbReference type="SAM" id="SignalP"/>
    </source>
</evidence>
<feature type="chain" id="PRO_5041973137" evidence="3">
    <location>
        <begin position="26"/>
        <end position="1001"/>
    </location>
</feature>
<evidence type="ECO:0000313" key="5">
    <source>
        <dbReference type="EMBL" id="MBK1854126.1"/>
    </source>
</evidence>
<evidence type="ECO:0000256" key="2">
    <source>
        <dbReference type="ARBA" id="ARBA00023157"/>
    </source>
</evidence>
<organism evidence="5 6">
    <name type="scientific">Oceaniferula flava</name>
    <dbReference type="NCBI Taxonomy" id="2800421"/>
    <lineage>
        <taxon>Bacteria</taxon>
        <taxon>Pseudomonadati</taxon>
        <taxon>Verrucomicrobiota</taxon>
        <taxon>Verrucomicrobiia</taxon>
        <taxon>Verrucomicrobiales</taxon>
        <taxon>Verrucomicrobiaceae</taxon>
        <taxon>Oceaniferula</taxon>
    </lineage>
</organism>
<reference evidence="5" key="1">
    <citation type="submission" date="2021-01" db="EMBL/GenBank/DDBJ databases">
        <title>Modified the classification status of verrucomicrobia.</title>
        <authorList>
            <person name="Feng X."/>
        </authorList>
    </citation>
    <scope>NUCLEOTIDE SEQUENCE</scope>
    <source>
        <strain evidence="5">5K15</strain>
    </source>
</reference>
<keyword evidence="1 3" id="KW-0732">Signal</keyword>
<dbReference type="AlphaFoldDB" id="A0AAE2VBR2"/>
<feature type="signal peptide" evidence="3">
    <location>
        <begin position="1"/>
        <end position="25"/>
    </location>
</feature>
<evidence type="ECO:0000259" key="4">
    <source>
        <dbReference type="SMART" id="SM00560"/>
    </source>
</evidence>
<gene>
    <name evidence="5" type="ORF">JIN83_04110</name>
</gene>
<keyword evidence="6" id="KW-1185">Reference proteome</keyword>
<dbReference type="InterPro" id="IPR013320">
    <property type="entry name" value="ConA-like_dom_sf"/>
</dbReference>
<comment type="caution">
    <text evidence="5">The sequence shown here is derived from an EMBL/GenBank/DDBJ whole genome shotgun (WGS) entry which is preliminary data.</text>
</comment>
<protein>
    <submittedName>
        <fullName evidence="5">LamG domain-containing protein</fullName>
    </submittedName>
</protein>
<accession>A0AAE2VBR2</accession>
<dbReference type="Gene3D" id="2.60.120.200">
    <property type="match status" value="1"/>
</dbReference>
<keyword evidence="2" id="KW-1015">Disulfide bond</keyword>
<sequence>MSHPTWIATMMSGAAALLGCLSSHAAISPEQLNPQDYTFGYWANGMRKHADDRSRDVLCIETGHFGLALDLAQLDRPRFATFRDGLDYAGALAADQERMRSLDPASLEIEVEKDGKVYRAVSSQAADPIVKKRLSLVRMWESARYVQHYDLQQLVLRNPDGEQLSADAKLSLVAWPDSVSFTAEIAPAVSYQDGPALGVQHNGHAVIGQPLVIPHQPELEHETFTVESWVMFPKEHFGHQRGWILCKNRNEITEGNFGFSVAGGQLSATMNIGGRGRENRFVLRSDRHSLLPAKWHHIAMSYDGATFSLYVDGKLKGSQKVGRKRVLGKGDLSIGKRADGHGGVTPVVIDQLRIWNRALSKQQIDQHARHATELKTRQGLSYENSFDHGAKVVPPTWTNTKVRLRFAGKHQQWQTSQTFREAWSVDQAHKVTLECPLKTKKGSAAELSVAMKLNQLPPVKYEPQFGCYVARVHRPKRAFKIGYTDIRDYDDIEITVRSNKKECIPFLLEMINPGNVTGVCPILCDEHGVPTGIPVQLSKNWHEREMGSYLRSYALLPVSAGTTRYRLKFVYGFYGTLPSASHAQLSLIGYGGHGRWDQLAIGCWGETYCMDMDMSLVDVTVTDVRMLMARAGKEGKKWGWTDAGWGGDWLGLRDDQDRKLLFNGLKTAYLAHGPCLSEVRYDGFYGAGEDVDLKATVRTLRTDDYARTFTTLRYGIEKSLPAEGWLFKMGRTPHYVTPKIAYGNAAGLIKEHQPPKGLKEGADYLASTTLTGEGPWWVAFPGAYSANAQGKATGYRALVIRSYQVRAGGKTYRQPTLRFSAFRSAGDGRPNLDCMLVAPEGVETFTRGDSVELEVEWITLPRVADDYYGPNTAFRQHLEEHPSSWKTIHREARGNDLQVEVSGGTLRQAYPILVRAESDAVSVRIQGGVGYVPIRFEGLKHATGYQLYQVIDGQEVRLDQAVHGNDFWQTDYHAESQTYQRTYNLPLDGLKQSQWLLRRSR</sequence>